<keyword evidence="3" id="KW-0325">Glycoprotein</keyword>
<evidence type="ECO:0000313" key="6">
    <source>
        <dbReference type="EMBL" id="GGM59623.1"/>
    </source>
</evidence>
<keyword evidence="7" id="KW-1185">Reference proteome</keyword>
<dbReference type="AlphaFoldDB" id="A0A917U7G8"/>
<dbReference type="GO" id="GO:0005576">
    <property type="term" value="C:extracellular region"/>
    <property type="evidence" value="ECO:0007669"/>
    <property type="project" value="UniProtKB-SubCell"/>
</dbReference>
<dbReference type="EMBL" id="BMPI01000043">
    <property type="protein sequence ID" value="GGM59623.1"/>
    <property type="molecule type" value="Genomic_DNA"/>
</dbReference>
<keyword evidence="5" id="KW-0732">Signal</keyword>
<comment type="caution">
    <text evidence="6">The sequence shown here is derived from an EMBL/GenBank/DDBJ whole genome shotgun (WGS) entry which is preliminary data.</text>
</comment>
<dbReference type="Proteomes" id="UP000642070">
    <property type="component" value="Unassembled WGS sequence"/>
</dbReference>
<proteinExistence type="predicted"/>
<name>A0A917U7G8_9ACTN</name>
<dbReference type="GO" id="GO:0006979">
    <property type="term" value="P:response to oxidative stress"/>
    <property type="evidence" value="ECO:0007669"/>
    <property type="project" value="InterPro"/>
</dbReference>
<evidence type="ECO:0000313" key="7">
    <source>
        <dbReference type="Proteomes" id="UP000642070"/>
    </source>
</evidence>
<evidence type="ECO:0000256" key="1">
    <source>
        <dbReference type="ARBA" id="ARBA00004613"/>
    </source>
</evidence>
<feature type="signal peptide" evidence="5">
    <location>
        <begin position="1"/>
        <end position="25"/>
    </location>
</feature>
<accession>A0A917U7G8</accession>
<dbReference type="InterPro" id="IPR019791">
    <property type="entry name" value="Haem_peroxidase_animal"/>
</dbReference>
<evidence type="ECO:0000256" key="4">
    <source>
        <dbReference type="SAM" id="MobiDB-lite"/>
    </source>
</evidence>
<sequence>MGLRVGKLVPLVALAVVVAGGTALAAERTADRRRPPGRGSGLAFEVQSLDGSGNNRAHADWGRSGRPYSRVAPAAYADGRGAMVQGPNVRWISNRVFNDSHQNVFNDRRVSQWGFVWGQFVDHTIGLRDAPPDEQPPPGAAANIVFNPDDPLETFSNTLGMIPFNRSNAAPGGGVRQQTNLVSSYVDAWAVYGGTDARLEWLREGPVDGNLANNGPHLLLPGGYLPRRDSRGDAGAAPAMSVDGMLRGRPGTAFVAGDVRANENIGLTAVQTLFAREHNRIVDQLPAGLTAEQKFQIARRLVIAEQQYITYEQFLPAMGVRLPQYRGYRPDVDATLSNEFATVGYRAHSMIHGEIEMSSDAGRYPVAQLEAFQKQGVEVTVDGDEVELAVPLNVAYFNPDLVPAVQLGPLLQGIGGESEYRNDEQIDNQLRSVLFQIPVPGNPRCLDGAELPDCFSSVVDLGAVDVLRGRDHGIPSYNDLRRAYGLQPRRSFRAITGEPTESFPRDPALTLGKEIDDPNSLDFTALFDIEGKRISPTAEAAETAVTRATRRTALAARLKAVYGSVDKVDAFVGMVSEPHVPGTEFGELQLAIWTRQFQALRDGDRFFYRNDPGLTFIRRAYGLDFRRSLGDVIADNTDIPRADLERNVFFAPPA</sequence>
<dbReference type="PANTHER" id="PTHR11475:SF4">
    <property type="entry name" value="CHORION PEROXIDASE"/>
    <property type="match status" value="1"/>
</dbReference>
<protein>
    <recommendedName>
        <fullName evidence="8">Peroxidase</fullName>
    </recommendedName>
</protein>
<dbReference type="InterPro" id="IPR010255">
    <property type="entry name" value="Haem_peroxidase_sf"/>
</dbReference>
<dbReference type="GO" id="GO:0004601">
    <property type="term" value="F:peroxidase activity"/>
    <property type="evidence" value="ECO:0007669"/>
    <property type="project" value="InterPro"/>
</dbReference>
<reference evidence="6" key="2">
    <citation type="submission" date="2020-09" db="EMBL/GenBank/DDBJ databases">
        <authorList>
            <person name="Sun Q."/>
            <person name="Ohkuma M."/>
        </authorList>
    </citation>
    <scope>NUCLEOTIDE SEQUENCE</scope>
    <source>
        <strain evidence="6">JCM 19831</strain>
    </source>
</reference>
<dbReference type="Pfam" id="PF03098">
    <property type="entry name" value="An_peroxidase"/>
    <property type="match status" value="2"/>
</dbReference>
<evidence type="ECO:0000256" key="3">
    <source>
        <dbReference type="ARBA" id="ARBA00023180"/>
    </source>
</evidence>
<evidence type="ECO:0008006" key="8">
    <source>
        <dbReference type="Google" id="ProtNLM"/>
    </source>
</evidence>
<feature type="region of interest" description="Disordered" evidence="4">
    <location>
        <begin position="27"/>
        <end position="62"/>
    </location>
</feature>
<dbReference type="PRINTS" id="PR00457">
    <property type="entry name" value="ANPEROXIDASE"/>
</dbReference>
<dbReference type="Gene3D" id="1.10.640.10">
    <property type="entry name" value="Haem peroxidase domain superfamily, animal type"/>
    <property type="match status" value="1"/>
</dbReference>
<keyword evidence="2" id="KW-0964">Secreted</keyword>
<evidence type="ECO:0000256" key="5">
    <source>
        <dbReference type="SAM" id="SignalP"/>
    </source>
</evidence>
<dbReference type="PANTHER" id="PTHR11475">
    <property type="entry name" value="OXIDASE/PEROXIDASE"/>
    <property type="match status" value="1"/>
</dbReference>
<dbReference type="RefSeq" id="WP_190254439.1">
    <property type="nucleotide sequence ID" value="NZ_BMPI01000043.1"/>
</dbReference>
<gene>
    <name evidence="6" type="ORF">GCM10007977_071490</name>
</gene>
<dbReference type="GO" id="GO:0020037">
    <property type="term" value="F:heme binding"/>
    <property type="evidence" value="ECO:0007669"/>
    <property type="project" value="InterPro"/>
</dbReference>
<dbReference type="InterPro" id="IPR037120">
    <property type="entry name" value="Haem_peroxidase_sf_animal"/>
</dbReference>
<reference evidence="6" key="1">
    <citation type="journal article" date="2014" name="Int. J. Syst. Evol. Microbiol.">
        <title>Complete genome sequence of Corynebacterium casei LMG S-19264T (=DSM 44701T), isolated from a smear-ripened cheese.</title>
        <authorList>
            <consortium name="US DOE Joint Genome Institute (JGI-PGF)"/>
            <person name="Walter F."/>
            <person name="Albersmeier A."/>
            <person name="Kalinowski J."/>
            <person name="Ruckert C."/>
        </authorList>
    </citation>
    <scope>NUCLEOTIDE SEQUENCE</scope>
    <source>
        <strain evidence="6">JCM 19831</strain>
    </source>
</reference>
<dbReference type="PROSITE" id="PS50292">
    <property type="entry name" value="PEROXIDASE_3"/>
    <property type="match status" value="1"/>
</dbReference>
<feature type="chain" id="PRO_5038024064" description="Peroxidase" evidence="5">
    <location>
        <begin position="26"/>
        <end position="654"/>
    </location>
</feature>
<dbReference type="SUPFAM" id="SSF48113">
    <property type="entry name" value="Heme-dependent peroxidases"/>
    <property type="match status" value="1"/>
</dbReference>
<comment type="subcellular location">
    <subcellularLocation>
        <location evidence="1">Secreted</location>
    </subcellularLocation>
</comment>
<evidence type="ECO:0000256" key="2">
    <source>
        <dbReference type="ARBA" id="ARBA00022525"/>
    </source>
</evidence>
<organism evidence="6 7">
    <name type="scientific">Dactylosporangium sucinum</name>
    <dbReference type="NCBI Taxonomy" id="1424081"/>
    <lineage>
        <taxon>Bacteria</taxon>
        <taxon>Bacillati</taxon>
        <taxon>Actinomycetota</taxon>
        <taxon>Actinomycetes</taxon>
        <taxon>Micromonosporales</taxon>
        <taxon>Micromonosporaceae</taxon>
        <taxon>Dactylosporangium</taxon>
    </lineage>
</organism>